<reference evidence="10" key="1">
    <citation type="submission" date="2025-08" db="UniProtKB">
        <authorList>
            <consortium name="RefSeq"/>
        </authorList>
    </citation>
    <scope>IDENTIFICATION</scope>
</reference>
<comment type="subcellular location">
    <subcellularLocation>
        <location evidence="2">Chromosome</location>
        <location evidence="2">Telomere</location>
    </subcellularLocation>
    <subcellularLocation>
        <location evidence="1">Nucleus</location>
    </subcellularLocation>
</comment>
<keyword evidence="3" id="KW-0158">Chromosome</keyword>
<protein>
    <submittedName>
        <fullName evidence="10">Uncharacterized protein LOC100908168</fullName>
    </submittedName>
</protein>
<evidence type="ECO:0000256" key="2">
    <source>
        <dbReference type="ARBA" id="ARBA00004574"/>
    </source>
</evidence>
<keyword evidence="4" id="KW-0779">Telomere</keyword>
<evidence type="ECO:0000313" key="9">
    <source>
        <dbReference type="Proteomes" id="UP000694867"/>
    </source>
</evidence>
<dbReference type="SUPFAM" id="SSF48371">
    <property type="entry name" value="ARM repeat"/>
    <property type="match status" value="1"/>
</dbReference>
<dbReference type="PANTHER" id="PTHR22928:SF3">
    <property type="entry name" value="TELOMERE-ASSOCIATED PROTEIN RIF1"/>
    <property type="match status" value="1"/>
</dbReference>
<feature type="compositionally biased region" description="Polar residues" evidence="7">
    <location>
        <begin position="1282"/>
        <end position="1299"/>
    </location>
</feature>
<feature type="region of interest" description="Disordered" evidence="7">
    <location>
        <begin position="1279"/>
        <end position="1306"/>
    </location>
</feature>
<dbReference type="InterPro" id="IPR022031">
    <property type="entry name" value="Rif1_N"/>
</dbReference>
<feature type="region of interest" description="Disordered" evidence="7">
    <location>
        <begin position="918"/>
        <end position="976"/>
    </location>
</feature>
<evidence type="ECO:0000256" key="4">
    <source>
        <dbReference type="ARBA" id="ARBA00022895"/>
    </source>
</evidence>
<feature type="domain" description="Telomere-associated protein Rif1 N-terminal" evidence="8">
    <location>
        <begin position="130"/>
        <end position="264"/>
    </location>
</feature>
<dbReference type="GO" id="GO:0005634">
    <property type="term" value="C:nucleus"/>
    <property type="evidence" value="ECO:0007669"/>
    <property type="project" value="UniProtKB-SubCell"/>
</dbReference>
<name>A0AAJ6VXS7_9ACAR</name>
<keyword evidence="6" id="KW-0131">Cell cycle</keyword>
<evidence type="ECO:0000256" key="6">
    <source>
        <dbReference type="ARBA" id="ARBA00023306"/>
    </source>
</evidence>
<feature type="compositionally biased region" description="Basic residues" evidence="7">
    <location>
        <begin position="819"/>
        <end position="828"/>
    </location>
</feature>
<keyword evidence="5" id="KW-0539">Nucleus</keyword>
<dbReference type="KEGG" id="goe:100908168"/>
<dbReference type="Pfam" id="PF12231">
    <property type="entry name" value="Rif1_N"/>
    <property type="match status" value="1"/>
</dbReference>
<evidence type="ECO:0000256" key="7">
    <source>
        <dbReference type="SAM" id="MobiDB-lite"/>
    </source>
</evidence>
<dbReference type="PANTHER" id="PTHR22928">
    <property type="entry name" value="TELOMERE-ASSOCIATED PROTEIN RIF1"/>
    <property type="match status" value="1"/>
</dbReference>
<dbReference type="InterPro" id="IPR016024">
    <property type="entry name" value="ARM-type_fold"/>
</dbReference>
<evidence type="ECO:0000256" key="5">
    <source>
        <dbReference type="ARBA" id="ARBA00023242"/>
    </source>
</evidence>
<dbReference type="GO" id="GO:0000723">
    <property type="term" value="P:telomere maintenance"/>
    <property type="evidence" value="ECO:0007669"/>
    <property type="project" value="TreeGrafter"/>
</dbReference>
<organism evidence="9 10">
    <name type="scientific">Galendromus occidentalis</name>
    <name type="common">western predatory mite</name>
    <dbReference type="NCBI Taxonomy" id="34638"/>
    <lineage>
        <taxon>Eukaryota</taxon>
        <taxon>Metazoa</taxon>
        <taxon>Ecdysozoa</taxon>
        <taxon>Arthropoda</taxon>
        <taxon>Chelicerata</taxon>
        <taxon>Arachnida</taxon>
        <taxon>Acari</taxon>
        <taxon>Parasitiformes</taxon>
        <taxon>Mesostigmata</taxon>
        <taxon>Gamasina</taxon>
        <taxon>Phytoseioidea</taxon>
        <taxon>Phytoseiidae</taxon>
        <taxon>Typhlodrominae</taxon>
        <taxon>Galendromus</taxon>
    </lineage>
</organism>
<sequence>MDQDPKSEAEATEKLQKLKDTPADQFEKPDQVVGWLINSVNRYEILFSAAVPVLSAVLLKCSLSVESTLKILNFYKKNSQKCKGDLAPQYVVAGISACALCVDDVTTTSESLLTAIRPSVYSHENTQTNAIEALKEVVIPRMKTLAEAKRYREALNMWRSVVKFTRFEKVPTNVTNKILHVATMAFKESDPEIHIDVFNSWKTFIERLPESTVRKSNYVSLLLNPLNRVYRDTESETNVHKFSVWWQLVRSLRSHAENNFDQVVMPLIQKVFNLSRSQQAKSAFDLPQTTRLVTREAYAVFALVLYRGNNEILKEMNGLHEKFPVNQHVLKDEHFVKHSALMREVLEIIVSNILEGSSPPPEVYPYLLLKILISRASSLYESDAHDLSRVFMSNAMKLLRETRLDPEQSLGIFGDLANGTPQKLIVTGHFVPEFAETPLAHVTVHFINRVSVTCSQGTENQRKRFKSLLRVLLERASSDFLPFAEHVVSNFEDIAPSLEIPIWLELVERLCEVIAHTHEVNQGSDSKPNFSAILSCLRYPFKKPPCLTQETVKSWSKLFTVFAANAILVKNIVPNQQIEEVCQILLEELILSENNLHRLMLYSQALDSVVRQVASESVPDKRPLGNLESLVKCLSHIAKTSSHFISDEKRPKSDSQLFVNVVTIFYHLIHTVQDSRVCKAICNALLPDLLQLYEFTRTRNIIRETCLHQVEAPLTNILGQLSEELVARAAAFADDSQFPTHMKHILNVAASHWKRSIRDTFIAYANSISAPVVEGDQSSQSLSQFIGVSDAVPVFASKAPTVQEKAPSAVQEKSPTPVVKRRSSRKNSKVVEKEDFTPIKSAKKKSIFTEHQLEKQAESKVIPSMYQDLSQSVDKNPSQTVVDTEVGTTVTTNAPVVDENANFDVELKAEEKDDVEIVQAPELGNVEEDKKSSADNPNVGMEIEGIRPIESPDDTEAAALPPTEGVNNENDEPVAKKKKRFSYNEGDDMPDPVEIDQQPSSLVKMAEKIQQQQQQQQLGDVEGAAFESPMRGFAARKRKLGQNFESPILMRMPPKNAFLVNSPSSRSRKMLEAAQAKQGGQTDIRNMLAGSTPRHNKCFPIHDNPQAASPPDDRRLTFAAPTNGFGASSPPSARRSILKRFSTGASVKRVSFSRSNEVCAFLKNRTAKSLFPPFTVKDDDNGVAVEETEASPRVDLCEKSFCEDLEESPETAENENDRDVSICSTINNSVRLELEPDEDSCVKKVLFDTDDAEQDTNRESSAADAEVCRADDEELMDAENVVETSSPQDAQPCGESSPNEAKDSVSVEIQTEAAQPLSEANLVDLIREAEGENRKQVLAHVSSPEFLGKMTSNERNAFAIRVFASIGFYVA</sequence>
<evidence type="ECO:0000259" key="8">
    <source>
        <dbReference type="Pfam" id="PF12231"/>
    </source>
</evidence>
<evidence type="ECO:0000256" key="3">
    <source>
        <dbReference type="ARBA" id="ARBA00022454"/>
    </source>
</evidence>
<gene>
    <name evidence="10" type="primary">LOC100908168</name>
</gene>
<dbReference type="RefSeq" id="XP_003743287.1">
    <property type="nucleotide sequence ID" value="XM_003743239.1"/>
</dbReference>
<dbReference type="GO" id="GO:0140445">
    <property type="term" value="C:chromosome, telomeric repeat region"/>
    <property type="evidence" value="ECO:0007669"/>
    <property type="project" value="TreeGrafter"/>
</dbReference>
<accession>A0AAJ6VXS7</accession>
<proteinExistence type="predicted"/>
<evidence type="ECO:0000313" key="10">
    <source>
        <dbReference type="RefSeq" id="XP_003743287.1"/>
    </source>
</evidence>
<dbReference type="Proteomes" id="UP000694867">
    <property type="component" value="Unplaced"/>
</dbReference>
<dbReference type="GeneID" id="100908168"/>
<feature type="region of interest" description="Disordered" evidence="7">
    <location>
        <begin position="805"/>
        <end position="833"/>
    </location>
</feature>
<evidence type="ECO:0000256" key="1">
    <source>
        <dbReference type="ARBA" id="ARBA00004123"/>
    </source>
</evidence>
<keyword evidence="9" id="KW-1185">Reference proteome</keyword>